<keyword evidence="1" id="KW-1133">Transmembrane helix</keyword>
<evidence type="ECO:0000256" key="1">
    <source>
        <dbReference type="SAM" id="Phobius"/>
    </source>
</evidence>
<feature type="transmembrane region" description="Helical" evidence="1">
    <location>
        <begin position="12"/>
        <end position="36"/>
    </location>
</feature>
<protein>
    <submittedName>
        <fullName evidence="2">Uncharacterized protein</fullName>
    </submittedName>
</protein>
<feature type="transmembrane region" description="Helical" evidence="1">
    <location>
        <begin position="116"/>
        <end position="140"/>
    </location>
</feature>
<name>A0ABW4PVI7_9MICO</name>
<evidence type="ECO:0000313" key="2">
    <source>
        <dbReference type="EMBL" id="MFD1834287.1"/>
    </source>
</evidence>
<keyword evidence="1" id="KW-0472">Membrane</keyword>
<dbReference type="EMBL" id="JBHUFL010000002">
    <property type="protein sequence ID" value="MFD1834287.1"/>
    <property type="molecule type" value="Genomic_DNA"/>
</dbReference>
<organism evidence="2 3">
    <name type="scientific">Brachybacterium rhamnosum</name>
    <dbReference type="NCBI Taxonomy" id="173361"/>
    <lineage>
        <taxon>Bacteria</taxon>
        <taxon>Bacillati</taxon>
        <taxon>Actinomycetota</taxon>
        <taxon>Actinomycetes</taxon>
        <taxon>Micrococcales</taxon>
        <taxon>Dermabacteraceae</taxon>
        <taxon>Brachybacterium</taxon>
    </lineage>
</organism>
<feature type="transmembrane region" description="Helical" evidence="1">
    <location>
        <begin position="42"/>
        <end position="62"/>
    </location>
</feature>
<keyword evidence="1" id="KW-0812">Transmembrane</keyword>
<feature type="transmembrane region" description="Helical" evidence="1">
    <location>
        <begin position="74"/>
        <end position="96"/>
    </location>
</feature>
<evidence type="ECO:0000313" key="3">
    <source>
        <dbReference type="Proteomes" id="UP001597280"/>
    </source>
</evidence>
<gene>
    <name evidence="2" type="ORF">ACFSDA_04275</name>
</gene>
<accession>A0ABW4PVI7</accession>
<reference evidence="3" key="1">
    <citation type="journal article" date="2019" name="Int. J. Syst. Evol. Microbiol.">
        <title>The Global Catalogue of Microorganisms (GCM) 10K type strain sequencing project: providing services to taxonomists for standard genome sequencing and annotation.</title>
        <authorList>
            <consortium name="The Broad Institute Genomics Platform"/>
            <consortium name="The Broad Institute Genome Sequencing Center for Infectious Disease"/>
            <person name="Wu L."/>
            <person name="Ma J."/>
        </authorList>
    </citation>
    <scope>NUCLEOTIDE SEQUENCE [LARGE SCALE GENOMIC DNA]</scope>
    <source>
        <strain evidence="3">JCM 11650</strain>
    </source>
</reference>
<proteinExistence type="predicted"/>
<comment type="caution">
    <text evidence="2">The sequence shown here is derived from an EMBL/GenBank/DDBJ whole genome shotgun (WGS) entry which is preliminary data.</text>
</comment>
<keyword evidence="3" id="KW-1185">Reference proteome</keyword>
<sequence>MSSDATTTTRAHASLLPFALALIAANAAVHVILVLAGNRITVLTTLPLLAVAIGTAIYLLTSGRALGRVRYGRFVAHALCYATVNVGYLLHAYLLIGLGSPAIAGSGSGTAIDPTWLGASLGMAGLWGLGLILHGVGAVLDRGFEAPRR</sequence>
<dbReference type="Proteomes" id="UP001597280">
    <property type="component" value="Unassembled WGS sequence"/>
</dbReference>
<dbReference type="RefSeq" id="WP_137769172.1">
    <property type="nucleotide sequence ID" value="NZ_BAAAIS010000002.1"/>
</dbReference>